<evidence type="ECO:0000313" key="2">
    <source>
        <dbReference type="Proteomes" id="UP001320706"/>
    </source>
</evidence>
<sequence>MVERVGTANVDNRHGLRDPQEHPSINDVVQRSPREHYDPNNDPSDTSTTDTESGDDSSDSEQEAAPTSTQQVRRKRRQRQRLINDAVHKGYLVNPSSYPRGLGEWSWLQTGVDDTAALTLNLTTPGEVTKARQENDPRIPHGIGPDQTPVVIFEPDHRFLNPDELPEGHGHLEYYSESAAEKAWLDYGGNDEYDFENINRPTASEIWAIRQASENFARDIDIVWIPQDGENDTEEENATEDEQYHKEDSDSNYGDAELTDGDFEELQSISPVRKSIASKKDPSGDGPSKYFSSKGVQMVQKRKRDPDSPSKSRREEFKEKYRRRDSSASNDDIDVDIPRIQSSPQSGLPHDAKATQVTTRSSSTQIGEYRHTVDPASKMDVPARSKTQPQGVKPASVQDLAASLLFLQTNGIVLGHSKQKRYQVLRDAGSAQPTGEVVPTFQGKYATGVKNGMKNVDKLHHMTMKCSKRHEQRHYKLRLRQSRWGLGAATPW</sequence>
<protein>
    <submittedName>
        <fullName evidence="1">Uncharacterized protein</fullName>
    </submittedName>
</protein>
<name>A0ACC3S4X5_9PEZI</name>
<accession>A0ACC3S4X5</accession>
<evidence type="ECO:0000313" key="1">
    <source>
        <dbReference type="EMBL" id="KAK8194215.1"/>
    </source>
</evidence>
<organism evidence="1 2">
    <name type="scientific">Zalaria obscura</name>
    <dbReference type="NCBI Taxonomy" id="2024903"/>
    <lineage>
        <taxon>Eukaryota</taxon>
        <taxon>Fungi</taxon>
        <taxon>Dikarya</taxon>
        <taxon>Ascomycota</taxon>
        <taxon>Pezizomycotina</taxon>
        <taxon>Dothideomycetes</taxon>
        <taxon>Dothideomycetidae</taxon>
        <taxon>Dothideales</taxon>
        <taxon>Zalariaceae</taxon>
        <taxon>Zalaria</taxon>
    </lineage>
</organism>
<keyword evidence="2" id="KW-1185">Reference proteome</keyword>
<comment type="caution">
    <text evidence="1">The sequence shown here is derived from an EMBL/GenBank/DDBJ whole genome shotgun (WGS) entry which is preliminary data.</text>
</comment>
<gene>
    <name evidence="1" type="ORF">M8818_007403</name>
</gene>
<proteinExistence type="predicted"/>
<reference evidence="1" key="1">
    <citation type="submission" date="2024-02" db="EMBL/GenBank/DDBJ databases">
        <title>Metagenome Assembled Genome of Zalaria obscura JY119.</title>
        <authorList>
            <person name="Vighnesh L."/>
            <person name="Jagadeeshwari U."/>
            <person name="Venkata Ramana C."/>
            <person name="Sasikala C."/>
        </authorList>
    </citation>
    <scope>NUCLEOTIDE SEQUENCE</scope>
    <source>
        <strain evidence="1">JY119</strain>
    </source>
</reference>
<dbReference type="EMBL" id="JAMKPW020000043">
    <property type="protein sequence ID" value="KAK8194215.1"/>
    <property type="molecule type" value="Genomic_DNA"/>
</dbReference>
<dbReference type="Proteomes" id="UP001320706">
    <property type="component" value="Unassembled WGS sequence"/>
</dbReference>